<evidence type="ECO:0000259" key="3">
    <source>
        <dbReference type="PROSITE" id="PS50089"/>
    </source>
</evidence>
<dbReference type="PROSITE" id="PS50089">
    <property type="entry name" value="ZF_RING_2"/>
    <property type="match status" value="1"/>
</dbReference>
<dbReference type="SUPFAM" id="SSF118310">
    <property type="entry name" value="AN1-like Zinc finger"/>
    <property type="match status" value="1"/>
</dbReference>
<accession>A0A0G4GXF9</accession>
<dbReference type="AlphaFoldDB" id="A0A0G4GXF9"/>
<keyword evidence="1" id="KW-0479">Metal-binding</keyword>
<name>A0A0G4GXF9_VITBC</name>
<dbReference type="SUPFAM" id="SSF57850">
    <property type="entry name" value="RING/U-box"/>
    <property type="match status" value="1"/>
</dbReference>
<keyword evidence="1" id="KW-0862">Zinc</keyword>
<gene>
    <name evidence="4" type="ORF">Vbra_2379</name>
</gene>
<evidence type="ECO:0000256" key="1">
    <source>
        <dbReference type="PROSITE-ProRule" id="PRU00175"/>
    </source>
</evidence>
<evidence type="ECO:0000313" key="5">
    <source>
        <dbReference type="Proteomes" id="UP000041254"/>
    </source>
</evidence>
<dbReference type="EMBL" id="CDMY01000866">
    <property type="protein sequence ID" value="CEM35763.1"/>
    <property type="molecule type" value="Genomic_DNA"/>
</dbReference>
<dbReference type="InterPro" id="IPR013083">
    <property type="entry name" value="Znf_RING/FYVE/PHD"/>
</dbReference>
<keyword evidence="5" id="KW-1185">Reference proteome</keyword>
<evidence type="ECO:0000313" key="4">
    <source>
        <dbReference type="EMBL" id="CEM35763.1"/>
    </source>
</evidence>
<dbReference type="VEuPathDB" id="CryptoDB:Vbra_2379"/>
<reference evidence="4 5" key="1">
    <citation type="submission" date="2014-11" db="EMBL/GenBank/DDBJ databases">
        <authorList>
            <person name="Zhu J."/>
            <person name="Qi W."/>
            <person name="Song R."/>
        </authorList>
    </citation>
    <scope>NUCLEOTIDE SEQUENCE [LARGE SCALE GENOMIC DNA]</scope>
</reference>
<organism evidence="4 5">
    <name type="scientific">Vitrella brassicaformis (strain CCMP3155)</name>
    <dbReference type="NCBI Taxonomy" id="1169540"/>
    <lineage>
        <taxon>Eukaryota</taxon>
        <taxon>Sar</taxon>
        <taxon>Alveolata</taxon>
        <taxon>Colpodellida</taxon>
        <taxon>Vitrellaceae</taxon>
        <taxon>Vitrella</taxon>
    </lineage>
</organism>
<dbReference type="InParanoid" id="A0A0G4GXF9"/>
<keyword evidence="1" id="KW-0863">Zinc-finger</keyword>
<dbReference type="InterPro" id="IPR035896">
    <property type="entry name" value="AN1-like_Znf"/>
</dbReference>
<feature type="domain" description="RING-type" evidence="3">
    <location>
        <begin position="259"/>
        <end position="300"/>
    </location>
</feature>
<dbReference type="GO" id="GO:0008270">
    <property type="term" value="F:zinc ion binding"/>
    <property type="evidence" value="ECO:0007669"/>
    <property type="project" value="UniProtKB-KW"/>
</dbReference>
<protein>
    <recommendedName>
        <fullName evidence="3">RING-type domain-containing protein</fullName>
    </recommendedName>
</protein>
<feature type="region of interest" description="Disordered" evidence="2">
    <location>
        <begin position="310"/>
        <end position="332"/>
    </location>
</feature>
<evidence type="ECO:0000256" key="2">
    <source>
        <dbReference type="SAM" id="MobiDB-lite"/>
    </source>
</evidence>
<dbReference type="InterPro" id="IPR001841">
    <property type="entry name" value="Znf_RING"/>
</dbReference>
<feature type="compositionally biased region" description="Polar residues" evidence="2">
    <location>
        <begin position="322"/>
        <end position="332"/>
    </location>
</feature>
<dbReference type="Gene3D" id="3.30.40.10">
    <property type="entry name" value="Zinc/RING finger domain, C3HC4 (zinc finger)"/>
    <property type="match status" value="1"/>
</dbReference>
<sequence length="332" mass="37250">MLPIANAPVDAAAAPAARVTHKSWYDWASFGLTARLPTRPDLTLTFNPLKELRGDLDRTKTLDFKTFKNEVLSNNLARALETIQGQFNAPPEQDIDIFTGKKKPRTCGAYGCNEKVPAGYVRWCKLCGGVFCSQHRDHTAFEFYVPSGVNDITKEYLTRIHSLYGQMNNYVCFECAFNTGKSFQYVQWCNNYEERVCDINPYEQEVREHELDDNVAMEDADTGTMLTNGTNNYLTNGTNHGTNNQLTDGTNHQPELVECVICTNPKPQTAFITPTCCQSKLCEDCAVFSSTRNRKCPFCRARLLLSHIYPNNTPTNTNTNTASSSSVVDLTQ</sequence>
<feature type="compositionally biased region" description="Low complexity" evidence="2">
    <location>
        <begin position="310"/>
        <end position="321"/>
    </location>
</feature>
<dbReference type="Proteomes" id="UP000041254">
    <property type="component" value="Unassembled WGS sequence"/>
</dbReference>
<proteinExistence type="predicted"/>